<accession>A0AC61RSW9</accession>
<organism evidence="1 2">
    <name type="scientific">Petralouisia muris</name>
    <dbReference type="NCBI Taxonomy" id="3032872"/>
    <lineage>
        <taxon>Bacteria</taxon>
        <taxon>Bacillati</taxon>
        <taxon>Bacillota</taxon>
        <taxon>Clostridia</taxon>
        <taxon>Lachnospirales</taxon>
        <taxon>Lachnospiraceae</taxon>
        <taxon>Petralouisia</taxon>
    </lineage>
</organism>
<protein>
    <submittedName>
        <fullName evidence="1">Uncharacterized protein</fullName>
    </submittedName>
</protein>
<keyword evidence="2" id="KW-1185">Reference proteome</keyword>
<dbReference type="EMBL" id="SRYA01000037">
    <property type="protein sequence ID" value="TGY95000.1"/>
    <property type="molecule type" value="Genomic_DNA"/>
</dbReference>
<name>A0AC61RSW9_9FIRM</name>
<evidence type="ECO:0000313" key="1">
    <source>
        <dbReference type="EMBL" id="TGY95000.1"/>
    </source>
</evidence>
<comment type="caution">
    <text evidence="1">The sequence shown here is derived from an EMBL/GenBank/DDBJ whole genome shotgun (WGS) entry which is preliminary data.</text>
</comment>
<gene>
    <name evidence="1" type="ORF">E5329_17035</name>
</gene>
<reference evidence="1" key="1">
    <citation type="submission" date="2019-04" db="EMBL/GenBank/DDBJ databases">
        <title>Microbes associate with the intestines of laboratory mice.</title>
        <authorList>
            <person name="Navarre W."/>
            <person name="Wong E."/>
            <person name="Huang K."/>
            <person name="Tropini C."/>
            <person name="Ng K."/>
            <person name="Yu B."/>
        </authorList>
    </citation>
    <scope>NUCLEOTIDE SEQUENCE</scope>
    <source>
        <strain evidence="1">NM01_1-7b</strain>
    </source>
</reference>
<dbReference type="Proteomes" id="UP000304953">
    <property type="component" value="Unassembled WGS sequence"/>
</dbReference>
<evidence type="ECO:0000313" key="2">
    <source>
        <dbReference type="Proteomes" id="UP000304953"/>
    </source>
</evidence>
<sequence>MNDFYYWLQRELEQELNKVYKKIHRIGIFSNRFYIWFMNNDDSISIPLNVMEDIYSSGKSIKELITIIDSKYIARIKKYTEDSANGNR</sequence>
<proteinExistence type="predicted"/>